<organism evidence="2 3">
    <name type="scientific">Hoeflea ulvae</name>
    <dbReference type="NCBI Taxonomy" id="2983764"/>
    <lineage>
        <taxon>Bacteria</taxon>
        <taxon>Pseudomonadati</taxon>
        <taxon>Pseudomonadota</taxon>
        <taxon>Alphaproteobacteria</taxon>
        <taxon>Hyphomicrobiales</taxon>
        <taxon>Rhizobiaceae</taxon>
        <taxon>Hoeflea</taxon>
    </lineage>
</organism>
<feature type="region of interest" description="Disordered" evidence="1">
    <location>
        <begin position="1"/>
        <end position="21"/>
    </location>
</feature>
<protein>
    <submittedName>
        <fullName evidence="2">Uncharacterized protein</fullName>
    </submittedName>
</protein>
<evidence type="ECO:0000313" key="2">
    <source>
        <dbReference type="EMBL" id="MCY0093931.1"/>
    </source>
</evidence>
<evidence type="ECO:0000313" key="3">
    <source>
        <dbReference type="Proteomes" id="UP001081283"/>
    </source>
</evidence>
<comment type="caution">
    <text evidence="2">The sequence shown here is derived from an EMBL/GenBank/DDBJ whole genome shotgun (WGS) entry which is preliminary data.</text>
</comment>
<proteinExistence type="predicted"/>
<sequence>MAKPIPIDQEFVDQANEGPSPTKRFRFSSACVTGCGFWNGTGCNLAAKALQLAVDEDMTGPLPKCAIRKTCRWYSQEGGKVCHTCSHVVTDMS</sequence>
<name>A0ABT3YDH2_9HYPH</name>
<accession>A0ABT3YDH2</accession>
<keyword evidence="3" id="KW-1185">Reference proteome</keyword>
<evidence type="ECO:0000256" key="1">
    <source>
        <dbReference type="SAM" id="MobiDB-lite"/>
    </source>
</evidence>
<dbReference type="Proteomes" id="UP001081283">
    <property type="component" value="Unassembled WGS sequence"/>
</dbReference>
<reference evidence="2" key="1">
    <citation type="submission" date="2022-10" db="EMBL/GenBank/DDBJ databases">
        <title>Hoeflea sp. J2-29, isolated from marine algae.</title>
        <authorList>
            <person name="Kristyanto S."/>
            <person name="Kim J.M."/>
            <person name="Jeon C.O."/>
        </authorList>
    </citation>
    <scope>NUCLEOTIDE SEQUENCE</scope>
    <source>
        <strain evidence="2">J2-29</strain>
    </source>
</reference>
<gene>
    <name evidence="2" type="ORF">OEG82_07845</name>
</gene>
<dbReference type="RefSeq" id="WP_267611872.1">
    <property type="nucleotide sequence ID" value="NZ_JAOVZQ010000001.1"/>
</dbReference>
<dbReference type="EMBL" id="JAOVZQ010000001">
    <property type="protein sequence ID" value="MCY0093931.1"/>
    <property type="molecule type" value="Genomic_DNA"/>
</dbReference>